<keyword evidence="4" id="KW-1185">Reference proteome</keyword>
<dbReference type="OrthoDB" id="10056939at2759"/>
<dbReference type="EMBL" id="KZ270013">
    <property type="protein sequence ID" value="OZC08168.1"/>
    <property type="molecule type" value="Genomic_DNA"/>
</dbReference>
<gene>
    <name evidence="3" type="ORF">X798_04784</name>
</gene>
<evidence type="ECO:0000256" key="1">
    <source>
        <dbReference type="ARBA" id="ARBA00023242"/>
    </source>
</evidence>
<evidence type="ECO:0000313" key="4">
    <source>
        <dbReference type="Proteomes" id="UP000242913"/>
    </source>
</evidence>
<protein>
    <recommendedName>
        <fullName evidence="2">MEIS N-terminal domain-containing protein</fullName>
    </recommendedName>
</protein>
<dbReference type="Pfam" id="PF16493">
    <property type="entry name" value="Meis_PKNOX_N"/>
    <property type="match status" value="1"/>
</dbReference>
<dbReference type="AlphaFoldDB" id="A0A238BUD9"/>
<accession>A0A238BUD9</accession>
<feature type="domain" description="MEIS N-terminal" evidence="2">
    <location>
        <begin position="108"/>
        <end position="206"/>
    </location>
</feature>
<proteinExistence type="predicted"/>
<name>A0A238BUD9_9BILA</name>
<dbReference type="Proteomes" id="UP000242913">
    <property type="component" value="Unassembled WGS sequence"/>
</dbReference>
<organism evidence="3 4">
    <name type="scientific">Onchocerca flexuosa</name>
    <dbReference type="NCBI Taxonomy" id="387005"/>
    <lineage>
        <taxon>Eukaryota</taxon>
        <taxon>Metazoa</taxon>
        <taxon>Ecdysozoa</taxon>
        <taxon>Nematoda</taxon>
        <taxon>Chromadorea</taxon>
        <taxon>Rhabditida</taxon>
        <taxon>Spirurina</taxon>
        <taxon>Spiruromorpha</taxon>
        <taxon>Filarioidea</taxon>
        <taxon>Onchocercidae</taxon>
        <taxon>Onchocerca</taxon>
    </lineage>
</organism>
<keyword evidence="1" id="KW-0539">Nucleus</keyword>
<evidence type="ECO:0000313" key="3">
    <source>
        <dbReference type="EMBL" id="OZC08168.1"/>
    </source>
</evidence>
<evidence type="ECO:0000259" key="2">
    <source>
        <dbReference type="Pfam" id="PF16493"/>
    </source>
</evidence>
<sequence>MELKEKDKEVLNNKTYCSHQQQINEKEEDEVTQEENQAIDKMTLLHQALSQASVTRAKRCKQQRLALPGMKKCEKNKQLSAENHLLQSNSLSEEILHETTEFTEACSSAIKNHKLFPIVELMSKKCEAATQNLSEASFTMEDVFQQLEEMASNSDESLGNSELDIFLINSIIMLRLHLLELQKVAELCDDFKTKYLQALRKKMTQESMIGYNGDSDDDLCSSPLALSDQLKNRTGQQTIAMMSTSKGMLSIPLWNTIASYSSSAHASLSQPRISEYCSSSGIQIPEV</sequence>
<reference evidence="3 4" key="1">
    <citation type="submission" date="2015-12" db="EMBL/GenBank/DDBJ databases">
        <title>Draft genome of the nematode, Onchocerca flexuosa.</title>
        <authorList>
            <person name="Mitreva M."/>
        </authorList>
    </citation>
    <scope>NUCLEOTIDE SEQUENCE [LARGE SCALE GENOMIC DNA]</scope>
    <source>
        <strain evidence="3">Red Deer</strain>
    </source>
</reference>
<dbReference type="InterPro" id="IPR032453">
    <property type="entry name" value="PKNOX/Meis_N"/>
</dbReference>